<dbReference type="Pfam" id="PF13167">
    <property type="entry name" value="GTP-bdg_N"/>
    <property type="match status" value="1"/>
</dbReference>
<feature type="region of interest" description="Disordered" evidence="9">
    <location>
        <begin position="401"/>
        <end position="428"/>
    </location>
</feature>
<dbReference type="InterPro" id="IPR032305">
    <property type="entry name" value="GTP-bd_M"/>
</dbReference>
<keyword evidence="8" id="KW-0175">Coiled coil</keyword>
<evidence type="ECO:0000256" key="8">
    <source>
        <dbReference type="SAM" id="Coils"/>
    </source>
</evidence>
<dbReference type="InterPro" id="IPR016496">
    <property type="entry name" value="GTPase_HflX"/>
</dbReference>
<keyword evidence="5" id="KW-0963">Cytoplasm</keyword>
<accession>A0A7W9ZF54</accession>
<dbReference type="InterPro" id="IPR025121">
    <property type="entry name" value="GTPase_HflX_N"/>
</dbReference>
<dbReference type="CDD" id="cd01878">
    <property type="entry name" value="HflX"/>
    <property type="match status" value="1"/>
</dbReference>
<feature type="binding site" evidence="6">
    <location>
        <begin position="233"/>
        <end position="236"/>
    </location>
    <ligand>
        <name>GTP</name>
        <dbReference type="ChEBI" id="CHEBI:37565"/>
    </ligand>
</feature>
<evidence type="ECO:0000256" key="3">
    <source>
        <dbReference type="ARBA" id="ARBA00022842"/>
    </source>
</evidence>
<evidence type="ECO:0000256" key="4">
    <source>
        <dbReference type="ARBA" id="ARBA00023134"/>
    </source>
</evidence>
<dbReference type="AlphaFoldDB" id="A0A7W9ZF54"/>
<proteinExistence type="inferred from homology"/>
<feature type="binding site" evidence="7">
    <location>
        <position position="193"/>
    </location>
    <ligand>
        <name>Mg(2+)</name>
        <dbReference type="ChEBI" id="CHEBI:18420"/>
    </ligand>
</feature>
<evidence type="ECO:0000256" key="7">
    <source>
        <dbReference type="PIRSR" id="PIRSR006809-2"/>
    </source>
</evidence>
<dbReference type="RefSeq" id="WP_184262742.1">
    <property type="nucleotide sequence ID" value="NZ_JACIIX010000004.1"/>
</dbReference>
<organism evidence="11 12">
    <name type="scientific">Novispirillum itersonii</name>
    <name type="common">Aquaspirillum itersonii</name>
    <dbReference type="NCBI Taxonomy" id="189"/>
    <lineage>
        <taxon>Bacteria</taxon>
        <taxon>Pseudomonadati</taxon>
        <taxon>Pseudomonadota</taxon>
        <taxon>Alphaproteobacteria</taxon>
        <taxon>Rhodospirillales</taxon>
        <taxon>Novispirillaceae</taxon>
        <taxon>Novispirillum</taxon>
    </lineage>
</organism>
<feature type="binding site" evidence="6">
    <location>
        <begin position="211"/>
        <end position="215"/>
    </location>
    <ligand>
        <name>GTP</name>
        <dbReference type="ChEBI" id="CHEBI:37565"/>
    </ligand>
</feature>
<feature type="binding site" evidence="6">
    <location>
        <begin position="186"/>
        <end position="193"/>
    </location>
    <ligand>
        <name>GTP</name>
        <dbReference type="ChEBI" id="CHEBI:37565"/>
    </ligand>
</feature>
<dbReference type="PRINTS" id="PR00326">
    <property type="entry name" value="GTP1OBG"/>
</dbReference>
<feature type="binding site" evidence="6">
    <location>
        <begin position="330"/>
        <end position="332"/>
    </location>
    <ligand>
        <name>GTP</name>
        <dbReference type="ChEBI" id="CHEBI:37565"/>
    </ligand>
</feature>
<dbReference type="GO" id="GO:0003924">
    <property type="term" value="F:GTPase activity"/>
    <property type="evidence" value="ECO:0007669"/>
    <property type="project" value="UniProtKB-UniRule"/>
</dbReference>
<dbReference type="SUPFAM" id="SSF52540">
    <property type="entry name" value="P-loop containing nucleoside triphosphate hydrolases"/>
    <property type="match status" value="1"/>
</dbReference>
<dbReference type="PANTHER" id="PTHR10229">
    <property type="entry name" value="GTP-BINDING PROTEIN HFLX"/>
    <property type="match status" value="1"/>
</dbReference>
<dbReference type="GO" id="GO:0005525">
    <property type="term" value="F:GTP binding"/>
    <property type="evidence" value="ECO:0007669"/>
    <property type="project" value="UniProtKB-UniRule"/>
</dbReference>
<feature type="binding site" evidence="7">
    <location>
        <position position="213"/>
    </location>
    <ligand>
        <name>Mg(2+)</name>
        <dbReference type="ChEBI" id="CHEBI:18420"/>
    </ligand>
</feature>
<evidence type="ECO:0000313" key="11">
    <source>
        <dbReference type="EMBL" id="MBB6209983.1"/>
    </source>
</evidence>
<dbReference type="GO" id="GO:0043022">
    <property type="term" value="F:ribosome binding"/>
    <property type="evidence" value="ECO:0007669"/>
    <property type="project" value="TreeGrafter"/>
</dbReference>
<comment type="caution">
    <text evidence="11">The sequence shown here is derived from an EMBL/GenBank/DDBJ whole genome shotgun (WGS) entry which is preliminary data.</text>
</comment>
<keyword evidence="12" id="KW-1185">Reference proteome</keyword>
<evidence type="ECO:0000256" key="1">
    <source>
        <dbReference type="ARBA" id="ARBA00022723"/>
    </source>
</evidence>
<dbReference type="EMBL" id="JACIIX010000004">
    <property type="protein sequence ID" value="MBB6209983.1"/>
    <property type="molecule type" value="Genomic_DNA"/>
</dbReference>
<sequence length="428" mass="47836">MRDPQARLEEAVGLALAINLDIVLSEVVPVSALKPATYLGGGAVERLAQELADADISVVIMDCHLTPVQQRNLERDWKVKVIDRTGLILEIFGERARTREGQLQVELAHLNYQRSRLVRSWTHLERQRGGFGFLGGPGESQIEIDRRLIGERVARLRKELEEVKRTRHLHRQARRRVPYPIVALVGYTNAGKSSLFNTMTKAEVFAEDLLFATLDPTMRALELPSGRKIILSDTVGFVSDLPHELVAAFHATLEEVLEADVVVHVRDIAHPDSEAQKADVERVLKQELGLEEEVEHGLLEALNKIDLLDEDGLTEVRTLGSRSDSLVPVSARTGEGLDRLMRTIDERLNLARVVLEVTVPVQDGATQAWLYRRGEVLSRTDADDVVTFLVRLDQADAGRFSERREKEDAWASGPWDSLAQQADGDTTP</sequence>
<dbReference type="PANTHER" id="PTHR10229:SF0">
    <property type="entry name" value="GTP-BINDING PROTEIN 6-RELATED"/>
    <property type="match status" value="1"/>
</dbReference>
<dbReference type="NCBIfam" id="TIGR03156">
    <property type="entry name" value="GTP_HflX"/>
    <property type="match status" value="1"/>
</dbReference>
<keyword evidence="2 5" id="KW-0547">Nucleotide-binding</keyword>
<dbReference type="Proteomes" id="UP000544872">
    <property type="component" value="Unassembled WGS sequence"/>
</dbReference>
<evidence type="ECO:0000256" key="9">
    <source>
        <dbReference type="SAM" id="MobiDB-lite"/>
    </source>
</evidence>
<dbReference type="HAMAP" id="MF_00900">
    <property type="entry name" value="GTPase_HflX"/>
    <property type="match status" value="1"/>
</dbReference>
<keyword evidence="3 7" id="KW-0460">Magnesium</keyword>
<dbReference type="InterPro" id="IPR006073">
    <property type="entry name" value="GTP-bd"/>
</dbReference>
<protein>
    <recommendedName>
        <fullName evidence="5">GTPase HflX</fullName>
    </recommendedName>
    <alternativeName>
        <fullName evidence="5">GTP-binding protein HflX</fullName>
    </alternativeName>
</protein>
<keyword evidence="4 5" id="KW-0342">GTP-binding</keyword>
<evidence type="ECO:0000259" key="10">
    <source>
        <dbReference type="PROSITE" id="PS51705"/>
    </source>
</evidence>
<dbReference type="PROSITE" id="PS51705">
    <property type="entry name" value="G_HFLX"/>
    <property type="match status" value="1"/>
</dbReference>
<dbReference type="InterPro" id="IPR042108">
    <property type="entry name" value="GTPase_HflX_N_sf"/>
</dbReference>
<comment type="function">
    <text evidence="5">GTPase that associates with the 50S ribosomal subunit and may have a role during protein synthesis or ribosome biogenesis.</text>
</comment>
<comment type="subunit">
    <text evidence="5">Monomer. Associates with the 50S ribosomal subunit.</text>
</comment>
<feature type="coiled-coil region" evidence="8">
    <location>
        <begin position="146"/>
        <end position="173"/>
    </location>
</feature>
<dbReference type="Pfam" id="PF19275">
    <property type="entry name" value="HflX_C"/>
    <property type="match status" value="1"/>
</dbReference>
<name>A0A7W9ZF54_NOVIT</name>
<dbReference type="Pfam" id="PF01926">
    <property type="entry name" value="MMR_HSR1"/>
    <property type="match status" value="1"/>
</dbReference>
<keyword evidence="1 7" id="KW-0479">Metal-binding</keyword>
<comment type="similarity">
    <text evidence="5">Belongs to the TRAFAC class OBG-HflX-like GTPase superfamily. HflX GTPase family.</text>
</comment>
<dbReference type="InterPro" id="IPR045498">
    <property type="entry name" value="HflX_C"/>
</dbReference>
<dbReference type="GO" id="GO:0005737">
    <property type="term" value="C:cytoplasm"/>
    <property type="evidence" value="ECO:0007669"/>
    <property type="project" value="UniProtKB-SubCell"/>
</dbReference>
<evidence type="ECO:0000256" key="6">
    <source>
        <dbReference type="PIRSR" id="PIRSR006809-1"/>
    </source>
</evidence>
<dbReference type="InterPro" id="IPR027417">
    <property type="entry name" value="P-loop_NTPase"/>
</dbReference>
<dbReference type="InterPro" id="IPR030394">
    <property type="entry name" value="G_HFLX_dom"/>
</dbReference>
<dbReference type="PIRSF" id="PIRSF006809">
    <property type="entry name" value="GTP-binding_hflX_prd"/>
    <property type="match status" value="1"/>
</dbReference>
<dbReference type="Gene3D" id="3.40.50.11060">
    <property type="entry name" value="GTPase HflX, N-terminal domain"/>
    <property type="match status" value="1"/>
</dbReference>
<dbReference type="Gene3D" id="6.10.250.2860">
    <property type="match status" value="1"/>
</dbReference>
<feature type="compositionally biased region" description="Polar residues" evidence="9">
    <location>
        <begin position="418"/>
        <end position="428"/>
    </location>
</feature>
<comment type="cofactor">
    <cofactor evidence="7">
        <name>Mg(2+)</name>
        <dbReference type="ChEBI" id="CHEBI:18420"/>
    </cofactor>
</comment>
<evidence type="ECO:0000256" key="2">
    <source>
        <dbReference type="ARBA" id="ARBA00022741"/>
    </source>
</evidence>
<evidence type="ECO:0000313" key="12">
    <source>
        <dbReference type="Proteomes" id="UP000544872"/>
    </source>
</evidence>
<dbReference type="Gene3D" id="3.40.50.300">
    <property type="entry name" value="P-loop containing nucleotide triphosphate hydrolases"/>
    <property type="match status" value="1"/>
</dbReference>
<feature type="domain" description="Hflx-type G" evidence="10">
    <location>
        <begin position="180"/>
        <end position="352"/>
    </location>
</feature>
<feature type="binding site" evidence="6">
    <location>
        <begin position="303"/>
        <end position="306"/>
    </location>
    <ligand>
        <name>GTP</name>
        <dbReference type="ChEBI" id="CHEBI:37565"/>
    </ligand>
</feature>
<reference evidence="11 12" key="1">
    <citation type="submission" date="2020-08" db="EMBL/GenBank/DDBJ databases">
        <title>Genomic Encyclopedia of Type Strains, Phase IV (KMG-IV): sequencing the most valuable type-strain genomes for metagenomic binning, comparative biology and taxonomic classification.</title>
        <authorList>
            <person name="Goeker M."/>
        </authorList>
    </citation>
    <scope>NUCLEOTIDE SEQUENCE [LARGE SCALE GENOMIC DNA]</scope>
    <source>
        <strain evidence="11 12">DSM 11590</strain>
    </source>
</reference>
<evidence type="ECO:0000256" key="5">
    <source>
        <dbReference type="HAMAP-Rule" id="MF_00900"/>
    </source>
</evidence>
<dbReference type="GO" id="GO:0046872">
    <property type="term" value="F:metal ion binding"/>
    <property type="evidence" value="ECO:0007669"/>
    <property type="project" value="UniProtKB-KW"/>
</dbReference>
<gene>
    <name evidence="5" type="primary">hflX</name>
    <name evidence="11" type="ORF">FHS48_001393</name>
</gene>
<dbReference type="Pfam" id="PF16360">
    <property type="entry name" value="GTP-bdg_M"/>
    <property type="match status" value="1"/>
</dbReference>
<comment type="subcellular location">
    <subcellularLocation>
        <location evidence="5">Cytoplasm</location>
    </subcellularLocation>
    <text evidence="5">May associate with membranes.</text>
</comment>